<protein>
    <submittedName>
        <fullName evidence="3">Alpha/beta fold hydrolase</fullName>
    </submittedName>
</protein>
<dbReference type="EMBL" id="JAGIYY010000003">
    <property type="protein sequence ID" value="MBP0439386.1"/>
    <property type="molecule type" value="Genomic_DNA"/>
</dbReference>
<evidence type="ECO:0000259" key="2">
    <source>
        <dbReference type="Pfam" id="PF12697"/>
    </source>
</evidence>
<name>A0A8J7RLH8_9HYPH</name>
<dbReference type="GO" id="GO:0046464">
    <property type="term" value="P:acylglycerol catabolic process"/>
    <property type="evidence" value="ECO:0007669"/>
    <property type="project" value="TreeGrafter"/>
</dbReference>
<organism evidence="3 4">
    <name type="scientific">Tianweitania sediminis</name>
    <dbReference type="NCBI Taxonomy" id="1502156"/>
    <lineage>
        <taxon>Bacteria</taxon>
        <taxon>Pseudomonadati</taxon>
        <taxon>Pseudomonadota</taxon>
        <taxon>Alphaproteobacteria</taxon>
        <taxon>Hyphomicrobiales</taxon>
        <taxon>Phyllobacteriaceae</taxon>
        <taxon>Tianweitania</taxon>
    </lineage>
</organism>
<evidence type="ECO:0000256" key="1">
    <source>
        <dbReference type="SAM" id="MobiDB-lite"/>
    </source>
</evidence>
<dbReference type="InterPro" id="IPR029058">
    <property type="entry name" value="AB_hydrolase_fold"/>
</dbReference>
<comment type="caution">
    <text evidence="3">The sequence shown here is derived from an EMBL/GenBank/DDBJ whole genome shotgun (WGS) entry which is preliminary data.</text>
</comment>
<evidence type="ECO:0000313" key="4">
    <source>
        <dbReference type="Proteomes" id="UP000666240"/>
    </source>
</evidence>
<dbReference type="GO" id="GO:0047372">
    <property type="term" value="F:monoacylglycerol lipase activity"/>
    <property type="evidence" value="ECO:0007669"/>
    <property type="project" value="TreeGrafter"/>
</dbReference>
<dbReference type="AlphaFoldDB" id="A0A8J7RLH8"/>
<dbReference type="PANTHER" id="PTHR43798:SF5">
    <property type="entry name" value="MONOACYLGLYCEROL LIPASE ABHD6"/>
    <property type="match status" value="1"/>
</dbReference>
<feature type="region of interest" description="Disordered" evidence="1">
    <location>
        <begin position="23"/>
        <end position="78"/>
    </location>
</feature>
<gene>
    <name evidence="3" type="ORF">J5Y06_12060</name>
</gene>
<accession>A0A8J7RLH8</accession>
<reference evidence="3" key="1">
    <citation type="submission" date="2021-03" db="EMBL/GenBank/DDBJ databases">
        <title>Genome sequencing and assembly of Tianweitania sediminis.</title>
        <authorList>
            <person name="Chhetri G."/>
        </authorList>
    </citation>
    <scope>NUCLEOTIDE SEQUENCE</scope>
    <source>
        <strain evidence="3">Z8</strain>
    </source>
</reference>
<feature type="compositionally biased region" description="Polar residues" evidence="1">
    <location>
        <begin position="34"/>
        <end position="53"/>
    </location>
</feature>
<dbReference type="InterPro" id="IPR000073">
    <property type="entry name" value="AB_hydrolase_1"/>
</dbReference>
<evidence type="ECO:0000313" key="3">
    <source>
        <dbReference type="EMBL" id="MBP0439386.1"/>
    </source>
</evidence>
<feature type="domain" description="AB hydrolase-1" evidence="2">
    <location>
        <begin position="91"/>
        <end position="318"/>
    </location>
</feature>
<proteinExistence type="predicted"/>
<dbReference type="PANTHER" id="PTHR43798">
    <property type="entry name" value="MONOACYLGLYCEROL LIPASE"/>
    <property type="match status" value="1"/>
</dbReference>
<feature type="compositionally biased region" description="Basic residues" evidence="1">
    <location>
        <begin position="24"/>
        <end position="33"/>
    </location>
</feature>
<dbReference type="GO" id="GO:0016020">
    <property type="term" value="C:membrane"/>
    <property type="evidence" value="ECO:0007669"/>
    <property type="project" value="TreeGrafter"/>
</dbReference>
<dbReference type="Proteomes" id="UP000666240">
    <property type="component" value="Unassembled WGS sequence"/>
</dbReference>
<dbReference type="SUPFAM" id="SSF53474">
    <property type="entry name" value="alpha/beta-Hydrolases"/>
    <property type="match status" value="1"/>
</dbReference>
<keyword evidence="4" id="KW-1185">Reference proteome</keyword>
<dbReference type="PRINTS" id="PR00111">
    <property type="entry name" value="ABHYDROLASE"/>
</dbReference>
<dbReference type="InterPro" id="IPR050266">
    <property type="entry name" value="AB_hydrolase_sf"/>
</dbReference>
<dbReference type="Pfam" id="PF12697">
    <property type="entry name" value="Abhydrolase_6"/>
    <property type="match status" value="1"/>
</dbReference>
<dbReference type="Gene3D" id="3.40.50.1820">
    <property type="entry name" value="alpha/beta hydrolase"/>
    <property type="match status" value="1"/>
</dbReference>
<keyword evidence="3" id="KW-0378">Hydrolase</keyword>
<sequence>MSRWSIPAASFLVPASTPTSWRLPWKRSARRRTGSSQSADQTGRADTSPSICPQRSAKARRHGGSSLTKPTPATPAPRPYAFVKGAGANTIVLLHGFGGFHGAWTEIQPGLVSGATVLAYDLPGHNRSLRVPTNGSAGVAVKAILADLQLRGITKAHFIGHSMGGAIATLIGLRAPEMAQSLTLLSPGGFGPEINADLLRRYGAATNADELRCCLNEMSAPGFEMPTKYVVGLSATRRLPGQHDKLVEIASTITKDGRQGEIPREMLATLSMPVTVVWGTKDTVLPFHQTDGLPSSFKLEVLPGKGHMLMEEAREPVLRILRRKL</sequence>